<feature type="transmembrane region" description="Helical" evidence="1">
    <location>
        <begin position="230"/>
        <end position="250"/>
    </location>
</feature>
<feature type="transmembrane region" description="Helical" evidence="1">
    <location>
        <begin position="292"/>
        <end position="315"/>
    </location>
</feature>
<dbReference type="Proteomes" id="UP000010473">
    <property type="component" value="Chromosome"/>
</dbReference>
<proteinExistence type="predicted"/>
<dbReference type="GO" id="GO:0000271">
    <property type="term" value="P:polysaccharide biosynthetic process"/>
    <property type="evidence" value="ECO:0007669"/>
    <property type="project" value="TreeGrafter"/>
</dbReference>
<dbReference type="eggNOG" id="COG1835">
    <property type="taxonomic scope" value="Bacteria"/>
</dbReference>
<feature type="transmembrane region" description="Helical" evidence="1">
    <location>
        <begin position="12"/>
        <end position="30"/>
    </location>
</feature>
<dbReference type="GO" id="GO:0016747">
    <property type="term" value="F:acyltransferase activity, transferring groups other than amino-acyl groups"/>
    <property type="evidence" value="ECO:0007669"/>
    <property type="project" value="InterPro"/>
</dbReference>
<dbReference type="InterPro" id="IPR002656">
    <property type="entry name" value="Acyl_transf_3_dom"/>
</dbReference>
<organism evidence="3 4">
    <name type="scientific">Stanieria cyanosphaera (strain ATCC 29371 / PCC 7437)</name>
    <dbReference type="NCBI Taxonomy" id="111780"/>
    <lineage>
        <taxon>Bacteria</taxon>
        <taxon>Bacillati</taxon>
        <taxon>Cyanobacteriota</taxon>
        <taxon>Cyanophyceae</taxon>
        <taxon>Pleurocapsales</taxon>
        <taxon>Dermocarpellaceae</taxon>
        <taxon>Stanieria</taxon>
    </lineage>
</organism>
<dbReference type="GO" id="GO:0016020">
    <property type="term" value="C:membrane"/>
    <property type="evidence" value="ECO:0007669"/>
    <property type="project" value="TreeGrafter"/>
</dbReference>
<feature type="transmembrane region" description="Helical" evidence="1">
    <location>
        <begin position="50"/>
        <end position="71"/>
    </location>
</feature>
<evidence type="ECO:0000259" key="2">
    <source>
        <dbReference type="Pfam" id="PF01757"/>
    </source>
</evidence>
<feature type="transmembrane region" description="Helical" evidence="1">
    <location>
        <begin position="262"/>
        <end position="280"/>
    </location>
</feature>
<feature type="transmembrane region" description="Helical" evidence="1">
    <location>
        <begin position="166"/>
        <end position="186"/>
    </location>
</feature>
<keyword evidence="1" id="KW-1133">Transmembrane helix</keyword>
<dbReference type="PANTHER" id="PTHR23028:SF53">
    <property type="entry name" value="ACYL_TRANSF_3 DOMAIN-CONTAINING PROTEIN"/>
    <property type="match status" value="1"/>
</dbReference>
<feature type="transmembrane region" description="Helical" evidence="1">
    <location>
        <begin position="192"/>
        <end position="218"/>
    </location>
</feature>
<reference evidence="4" key="1">
    <citation type="journal article" date="2013" name="Proc. Natl. Acad. Sci. U.S.A.">
        <title>Improving the coverage of the cyanobacterial phylum using diversity-driven genome sequencing.</title>
        <authorList>
            <person name="Shih P.M."/>
            <person name="Wu D."/>
            <person name="Latifi A."/>
            <person name="Axen S.D."/>
            <person name="Fewer D.P."/>
            <person name="Talla E."/>
            <person name="Calteau A."/>
            <person name="Cai F."/>
            <person name="Tandeau de Marsac N."/>
            <person name="Rippka R."/>
            <person name="Herdman M."/>
            <person name="Sivonen K."/>
            <person name="Coursin T."/>
            <person name="Laurent T."/>
            <person name="Goodwin L."/>
            <person name="Nolan M."/>
            <person name="Davenport K.W."/>
            <person name="Han C.S."/>
            <person name="Rubin E.M."/>
            <person name="Eisen J.A."/>
            <person name="Woyke T."/>
            <person name="Gugger M."/>
            <person name="Kerfeld C.A."/>
        </authorList>
    </citation>
    <scope>NUCLEOTIDE SEQUENCE [LARGE SCALE GENOMIC DNA]</scope>
    <source>
        <strain evidence="4">ATCC 29371 / PCC 7437</strain>
    </source>
</reference>
<name>K9XYE8_STAC7</name>
<dbReference type="InterPro" id="IPR050879">
    <property type="entry name" value="Acyltransferase_3"/>
</dbReference>
<feature type="transmembrane region" description="Helical" evidence="1">
    <location>
        <begin position="92"/>
        <end position="111"/>
    </location>
</feature>
<keyword evidence="1" id="KW-0472">Membrane</keyword>
<feature type="domain" description="Acyltransferase 3" evidence="2">
    <location>
        <begin position="11"/>
        <end position="343"/>
    </location>
</feature>
<gene>
    <name evidence="3" type="ordered locus">Sta7437_3648</name>
</gene>
<evidence type="ECO:0000256" key="1">
    <source>
        <dbReference type="SAM" id="Phobius"/>
    </source>
</evidence>
<feature type="transmembrane region" description="Helical" evidence="1">
    <location>
        <begin position="327"/>
        <end position="346"/>
    </location>
</feature>
<keyword evidence="3" id="KW-0012">Acyltransferase</keyword>
<dbReference type="OrthoDB" id="494708at2"/>
<accession>K9XYE8</accession>
<dbReference type="EMBL" id="CP003653">
    <property type="protein sequence ID" value="AFZ37146.1"/>
    <property type="molecule type" value="Genomic_DNA"/>
</dbReference>
<dbReference type="KEGG" id="scs:Sta7437_3648"/>
<protein>
    <submittedName>
        <fullName evidence="3">Acyltransferase 3</fullName>
    </submittedName>
</protein>
<sequence length="363" mass="42626">MNKNLSKKRLIWLDQIKGLAILGIVFFHFFQNYPKSIPLIEFLAVHGAKVGFAAVDIFFLLSGFHIGTKLINFNNYSWLTWLNQRVIRIYPTYWLAIIFSIFIYLIASYPLKSINFSDWILILSGFPGYERFKLINPGFWFVSVIIQAYLVMPLLLYITQNKPKKILLLGISLGILNKIVCWWAGATDNQELYWFFLQNNFLSSYIFPLCLGIYWGFIYSNYHSFRNLDWQVAIIACLLGLIIQINAALIDFDFLYKLGLDLFYTPLIFLLLFYFCEQLTSKLFLVEKKLQLIGLYSYQIYLIHQPLFFVLLNFVANRFDLNSYQSLVITISIVMIILSLYVYLFTQTDVVFRKLMGNIYKNA</sequence>
<dbReference type="RefSeq" id="WP_015194807.1">
    <property type="nucleotide sequence ID" value="NC_019748.1"/>
</dbReference>
<keyword evidence="4" id="KW-1185">Reference proteome</keyword>
<evidence type="ECO:0000313" key="4">
    <source>
        <dbReference type="Proteomes" id="UP000010473"/>
    </source>
</evidence>
<dbReference type="HOGENOM" id="CLU_723461_0_0_3"/>
<keyword evidence="1" id="KW-0812">Transmembrane</keyword>
<dbReference type="PANTHER" id="PTHR23028">
    <property type="entry name" value="ACETYLTRANSFERASE"/>
    <property type="match status" value="1"/>
</dbReference>
<evidence type="ECO:0000313" key="3">
    <source>
        <dbReference type="EMBL" id="AFZ37146.1"/>
    </source>
</evidence>
<dbReference type="AlphaFoldDB" id="K9XYE8"/>
<keyword evidence="3" id="KW-0808">Transferase</keyword>
<feature type="transmembrane region" description="Helical" evidence="1">
    <location>
        <begin position="139"/>
        <end position="159"/>
    </location>
</feature>
<dbReference type="STRING" id="111780.Sta7437_3648"/>
<dbReference type="Pfam" id="PF01757">
    <property type="entry name" value="Acyl_transf_3"/>
    <property type="match status" value="1"/>
</dbReference>